<name>A0ABP1S7Z5_9HEXA</name>
<feature type="transmembrane region" description="Helical" evidence="1">
    <location>
        <begin position="5"/>
        <end position="23"/>
    </location>
</feature>
<accession>A0ABP1S7Z5</accession>
<evidence type="ECO:0008006" key="4">
    <source>
        <dbReference type="Google" id="ProtNLM"/>
    </source>
</evidence>
<keyword evidence="1" id="KW-0472">Membrane</keyword>
<evidence type="ECO:0000256" key="1">
    <source>
        <dbReference type="SAM" id="Phobius"/>
    </source>
</evidence>
<dbReference type="EMBL" id="CAXLJM020000164">
    <property type="protein sequence ID" value="CAL8146481.1"/>
    <property type="molecule type" value="Genomic_DNA"/>
</dbReference>
<protein>
    <recommendedName>
        <fullName evidence="4">Odorant receptor</fullName>
    </recommendedName>
</protein>
<feature type="transmembrane region" description="Helical" evidence="1">
    <location>
        <begin position="243"/>
        <end position="264"/>
    </location>
</feature>
<dbReference type="Proteomes" id="UP001642540">
    <property type="component" value="Unassembled WGS sequence"/>
</dbReference>
<organism evidence="2 3">
    <name type="scientific">Orchesella dallaii</name>
    <dbReference type="NCBI Taxonomy" id="48710"/>
    <lineage>
        <taxon>Eukaryota</taxon>
        <taxon>Metazoa</taxon>
        <taxon>Ecdysozoa</taxon>
        <taxon>Arthropoda</taxon>
        <taxon>Hexapoda</taxon>
        <taxon>Collembola</taxon>
        <taxon>Entomobryomorpha</taxon>
        <taxon>Entomobryoidea</taxon>
        <taxon>Orchesellidae</taxon>
        <taxon>Orchesellinae</taxon>
        <taxon>Orchesella</taxon>
    </lineage>
</organism>
<keyword evidence="1" id="KW-0812">Transmembrane</keyword>
<proteinExistence type="predicted"/>
<evidence type="ECO:0000313" key="3">
    <source>
        <dbReference type="Proteomes" id="UP001642540"/>
    </source>
</evidence>
<gene>
    <name evidence="2" type="ORF">ODALV1_LOCUS30830</name>
</gene>
<evidence type="ECO:0000313" key="2">
    <source>
        <dbReference type="EMBL" id="CAL8146481.1"/>
    </source>
</evidence>
<comment type="caution">
    <text evidence="2">The sequence shown here is derived from an EMBL/GenBank/DDBJ whole genome shotgun (WGS) entry which is preliminary data.</text>
</comment>
<reference evidence="2 3" key="1">
    <citation type="submission" date="2024-08" db="EMBL/GenBank/DDBJ databases">
        <authorList>
            <person name="Cucini C."/>
            <person name="Frati F."/>
        </authorList>
    </citation>
    <scope>NUCLEOTIDE SEQUENCE [LARGE SCALE GENOMIC DNA]</scope>
</reference>
<feature type="transmembrane region" description="Helical" evidence="1">
    <location>
        <begin position="118"/>
        <end position="138"/>
    </location>
</feature>
<sequence length="339" mass="38074">MGICLLFVFYFMLHYFYLMLTAGNEVEIFFNSANRYEIVNFIAIHDYLQSASGKRFMILVRLIDHGCRRLSTSVGPQFMGIAAVLFPSSPMNFLALLPGKSCIDLLLSVVGLLKITQLSGYLLMALQFLSNWIIWLLLFKFGYLIYYQTGICALILSKYLLILKRKLGKPNGLGILSTINKAISNYQHIRILLIEFNWVHSNFLASVLLSVISFVVLNGGRLISSLATDSFNDRKVVGMNCFYAAVVVQNVGCIIALFGGFGAVHELAGNCLRNMRNAAIYPRHGCRGKILKRVMKSLPVLKVEFSASNFVEKITPVVYLQFALIRIVDCLLLSKSKHQ</sequence>
<feature type="transmembrane region" description="Helical" evidence="1">
    <location>
        <begin position="203"/>
        <end position="223"/>
    </location>
</feature>
<keyword evidence="1" id="KW-1133">Transmembrane helix</keyword>
<feature type="transmembrane region" description="Helical" evidence="1">
    <location>
        <begin position="144"/>
        <end position="163"/>
    </location>
</feature>
<keyword evidence="3" id="KW-1185">Reference proteome</keyword>